<gene>
    <name evidence="1" type="ORF">M8C21_034053</name>
</gene>
<name>A0AAD5DCR1_AMBAR</name>
<proteinExistence type="predicted"/>
<keyword evidence="2" id="KW-1185">Reference proteome</keyword>
<evidence type="ECO:0000313" key="2">
    <source>
        <dbReference type="Proteomes" id="UP001206925"/>
    </source>
</evidence>
<sequence length="50" mass="5699">MTPNFSVLEDLFSGKTRHKWNHDGPAEFGVMGHMRFGSQWIQSIGYGSKE</sequence>
<dbReference type="AlphaFoldDB" id="A0AAD5DCR1"/>
<feature type="non-terminal residue" evidence="1">
    <location>
        <position position="50"/>
    </location>
</feature>
<evidence type="ECO:0000313" key="1">
    <source>
        <dbReference type="EMBL" id="KAI7757099.1"/>
    </source>
</evidence>
<reference evidence="1" key="1">
    <citation type="submission" date="2022-06" db="EMBL/GenBank/DDBJ databases">
        <title>Uncovering the hologenomic basis of an extraordinary plant invasion.</title>
        <authorList>
            <person name="Bieker V.C."/>
            <person name="Martin M.D."/>
            <person name="Gilbert T."/>
            <person name="Hodgins K."/>
            <person name="Battlay P."/>
            <person name="Petersen B."/>
            <person name="Wilson J."/>
        </authorList>
    </citation>
    <scope>NUCLEOTIDE SEQUENCE</scope>
    <source>
        <strain evidence="1">AA19_3_7</strain>
        <tissue evidence="1">Leaf</tissue>
    </source>
</reference>
<dbReference type="Proteomes" id="UP001206925">
    <property type="component" value="Unassembled WGS sequence"/>
</dbReference>
<organism evidence="1 2">
    <name type="scientific">Ambrosia artemisiifolia</name>
    <name type="common">Common ragweed</name>
    <dbReference type="NCBI Taxonomy" id="4212"/>
    <lineage>
        <taxon>Eukaryota</taxon>
        <taxon>Viridiplantae</taxon>
        <taxon>Streptophyta</taxon>
        <taxon>Embryophyta</taxon>
        <taxon>Tracheophyta</taxon>
        <taxon>Spermatophyta</taxon>
        <taxon>Magnoliopsida</taxon>
        <taxon>eudicotyledons</taxon>
        <taxon>Gunneridae</taxon>
        <taxon>Pentapetalae</taxon>
        <taxon>asterids</taxon>
        <taxon>campanulids</taxon>
        <taxon>Asterales</taxon>
        <taxon>Asteraceae</taxon>
        <taxon>Asteroideae</taxon>
        <taxon>Heliantheae alliance</taxon>
        <taxon>Heliantheae</taxon>
        <taxon>Ambrosia</taxon>
    </lineage>
</organism>
<comment type="caution">
    <text evidence="1">The sequence shown here is derived from an EMBL/GenBank/DDBJ whole genome shotgun (WGS) entry which is preliminary data.</text>
</comment>
<accession>A0AAD5DCR1</accession>
<dbReference type="EMBL" id="JAMZMK010000184">
    <property type="protein sequence ID" value="KAI7757099.1"/>
    <property type="molecule type" value="Genomic_DNA"/>
</dbReference>
<protein>
    <submittedName>
        <fullName evidence="1">Uncharacterized protein</fullName>
    </submittedName>
</protein>